<dbReference type="InterPro" id="IPR002995">
    <property type="entry name" value="Surf4"/>
</dbReference>
<accession>A0AAV5RIC2</accession>
<dbReference type="EMBL" id="BTGC01000003">
    <property type="protein sequence ID" value="GMM51269.1"/>
    <property type="molecule type" value="Genomic_DNA"/>
</dbReference>
<comment type="subcellular location">
    <subcellularLocation>
        <location evidence="1">Membrane</location>
        <topology evidence="1">Multi-pass membrane protein</topology>
    </subcellularLocation>
</comment>
<keyword evidence="4 7" id="KW-1133">Transmembrane helix</keyword>
<keyword evidence="5 7" id="KW-0472">Membrane</keyword>
<dbReference type="Proteomes" id="UP001362899">
    <property type="component" value="Unassembled WGS sequence"/>
</dbReference>
<feature type="compositionally biased region" description="Polar residues" evidence="6">
    <location>
        <begin position="14"/>
        <end position="23"/>
    </location>
</feature>
<keyword evidence="3 7" id="KW-0812">Transmembrane</keyword>
<dbReference type="AlphaFoldDB" id="A0AAV5RIC2"/>
<feature type="transmembrane region" description="Helical" evidence="7">
    <location>
        <begin position="104"/>
        <end position="125"/>
    </location>
</feature>
<keyword evidence="9" id="KW-1185">Reference proteome</keyword>
<feature type="transmembrane region" description="Helical" evidence="7">
    <location>
        <begin position="286"/>
        <end position="305"/>
    </location>
</feature>
<dbReference type="GO" id="GO:0016020">
    <property type="term" value="C:membrane"/>
    <property type="evidence" value="ECO:0007669"/>
    <property type="project" value="UniProtKB-SubCell"/>
</dbReference>
<evidence type="ECO:0000256" key="5">
    <source>
        <dbReference type="ARBA" id="ARBA00023136"/>
    </source>
</evidence>
<reference evidence="8 9" key="1">
    <citation type="journal article" date="2023" name="Elife">
        <title>Identification of key yeast species and microbe-microbe interactions impacting larval growth of Drosophila in the wild.</title>
        <authorList>
            <person name="Mure A."/>
            <person name="Sugiura Y."/>
            <person name="Maeda R."/>
            <person name="Honda K."/>
            <person name="Sakurai N."/>
            <person name="Takahashi Y."/>
            <person name="Watada M."/>
            <person name="Katoh T."/>
            <person name="Gotoh A."/>
            <person name="Gotoh Y."/>
            <person name="Taniguchi I."/>
            <person name="Nakamura K."/>
            <person name="Hayashi T."/>
            <person name="Katayama T."/>
            <person name="Uemura T."/>
            <person name="Hattori Y."/>
        </authorList>
    </citation>
    <scope>NUCLEOTIDE SEQUENCE [LARGE SCALE GENOMIC DNA]</scope>
    <source>
        <strain evidence="8 9">SB-73</strain>
    </source>
</reference>
<evidence type="ECO:0000256" key="3">
    <source>
        <dbReference type="ARBA" id="ARBA00022692"/>
    </source>
</evidence>
<comment type="caution">
    <text evidence="8">The sequence shown here is derived from an EMBL/GenBank/DDBJ whole genome shotgun (WGS) entry which is preliminary data.</text>
</comment>
<evidence type="ECO:0000256" key="1">
    <source>
        <dbReference type="ARBA" id="ARBA00004141"/>
    </source>
</evidence>
<feature type="transmembrane region" description="Helical" evidence="7">
    <location>
        <begin position="132"/>
        <end position="151"/>
    </location>
</feature>
<evidence type="ECO:0000256" key="4">
    <source>
        <dbReference type="ARBA" id="ARBA00022989"/>
    </source>
</evidence>
<evidence type="ECO:0000256" key="7">
    <source>
        <dbReference type="SAM" id="Phobius"/>
    </source>
</evidence>
<feature type="transmembrane region" description="Helical" evidence="7">
    <location>
        <begin position="222"/>
        <end position="242"/>
    </location>
</feature>
<sequence length="312" mass="35586">MQARRKPDLDIPSSYPSYNGYQNQNIQRPQTFKEKSSKLFNKVHDYAHRADEKLSQLGSPIKPYLPTIGRLLVVITFLEDTYRILTDYSGQVFYICVQRGMNRVLTHIFFISNIVCMLLGSLLVISRKRLTVGVSCLTYVLISQSLAYGLIFDMQFFTRNLSLIGGLLLVLSESWAKTKKRVAIPGLLQLDSKDKTQTVTLIGRILLVFLFVAHVFRTKWTFGSILMNTLSAIGCFLVVIGYKARFSASCLAISLIIQNALTNTFWKYQNWNPMRDQLRYEYFQFQAIVGGLILLVNMGAGGLSIDEKRKIY</sequence>
<comment type="similarity">
    <text evidence="2">Belongs to the SURF4 family.</text>
</comment>
<organism evidence="8 9">
    <name type="scientific">Starmerella bacillaris</name>
    <name type="common">Yeast</name>
    <name type="synonym">Candida zemplinina</name>
    <dbReference type="NCBI Taxonomy" id="1247836"/>
    <lineage>
        <taxon>Eukaryota</taxon>
        <taxon>Fungi</taxon>
        <taxon>Dikarya</taxon>
        <taxon>Ascomycota</taxon>
        <taxon>Saccharomycotina</taxon>
        <taxon>Dipodascomycetes</taxon>
        <taxon>Dipodascales</taxon>
        <taxon>Trichomonascaceae</taxon>
        <taxon>Starmerella</taxon>
    </lineage>
</organism>
<feature type="transmembrane region" description="Helical" evidence="7">
    <location>
        <begin position="249"/>
        <end position="266"/>
    </location>
</feature>
<evidence type="ECO:0000313" key="9">
    <source>
        <dbReference type="Proteomes" id="UP001362899"/>
    </source>
</evidence>
<feature type="region of interest" description="Disordered" evidence="6">
    <location>
        <begin position="1"/>
        <end position="23"/>
    </location>
</feature>
<proteinExistence type="inferred from homology"/>
<evidence type="ECO:0000256" key="6">
    <source>
        <dbReference type="SAM" id="MobiDB-lite"/>
    </source>
</evidence>
<protein>
    <submittedName>
        <fullName evidence="8">Erv29 protein</fullName>
    </submittedName>
</protein>
<name>A0AAV5RIC2_STABA</name>
<evidence type="ECO:0000256" key="2">
    <source>
        <dbReference type="ARBA" id="ARBA00006945"/>
    </source>
</evidence>
<feature type="transmembrane region" description="Helical" evidence="7">
    <location>
        <begin position="197"/>
        <end position="216"/>
    </location>
</feature>
<gene>
    <name evidence="8" type="ORF">DASB73_022270</name>
</gene>
<evidence type="ECO:0000313" key="8">
    <source>
        <dbReference type="EMBL" id="GMM51269.1"/>
    </source>
</evidence>
<dbReference type="Pfam" id="PF02077">
    <property type="entry name" value="SURF4"/>
    <property type="match status" value="1"/>
</dbReference>